<dbReference type="Proteomes" id="UP000749293">
    <property type="component" value="Unassembled WGS sequence"/>
</dbReference>
<sequence length="251" mass="28372">MRQTETNYDFITLWHVVRLLAGWYLEVRSAGATWMTSSTAANASTTMGTAGQDPPLNGTHIGDRRFSWNWEAVLLCCDYLDLWPESQIEHWRRLAKTYMSSEDEGEAVLPCPLNLGQMVSLICKEETNTFGLYPKATGTETTPIPGTKQSRGESYGLGLYPRAAMFNHSCRPNVSHKPDARGRMVFTAARDISKGEECFITYFDLAAHADVHSRQKYVLEQFRFRCTCDKCIDDEARENLEGNDALPFGDF</sequence>
<dbReference type="Pfam" id="PF00856">
    <property type="entry name" value="SET"/>
    <property type="match status" value="1"/>
</dbReference>
<organism evidence="2 3">
    <name type="scientific">Geosmithia morbida</name>
    <dbReference type="NCBI Taxonomy" id="1094350"/>
    <lineage>
        <taxon>Eukaryota</taxon>
        <taxon>Fungi</taxon>
        <taxon>Dikarya</taxon>
        <taxon>Ascomycota</taxon>
        <taxon>Pezizomycotina</taxon>
        <taxon>Sordariomycetes</taxon>
        <taxon>Hypocreomycetidae</taxon>
        <taxon>Hypocreales</taxon>
        <taxon>Bionectriaceae</taxon>
        <taxon>Geosmithia</taxon>
    </lineage>
</organism>
<dbReference type="PROSITE" id="PS50280">
    <property type="entry name" value="SET"/>
    <property type="match status" value="1"/>
</dbReference>
<dbReference type="SUPFAM" id="SSF82199">
    <property type="entry name" value="SET domain"/>
    <property type="match status" value="1"/>
</dbReference>
<name>A0A9P4YQG1_9HYPO</name>
<keyword evidence="3" id="KW-1185">Reference proteome</keyword>
<evidence type="ECO:0000313" key="3">
    <source>
        <dbReference type="Proteomes" id="UP000749293"/>
    </source>
</evidence>
<gene>
    <name evidence="2" type="ORF">GMORB2_3521</name>
</gene>
<dbReference type="EMBL" id="JAANYQ010000020">
    <property type="protein sequence ID" value="KAF4119833.1"/>
    <property type="molecule type" value="Genomic_DNA"/>
</dbReference>
<reference evidence="2" key="1">
    <citation type="submission" date="2020-03" db="EMBL/GenBank/DDBJ databases">
        <title>Site-based positive gene gene selection in Geosmithia morbida across the United States reveals a broad range of putative effectors and factors for local host and environmental adapation.</title>
        <authorList>
            <person name="Onufrak A."/>
            <person name="Murdoch R.W."/>
            <person name="Gazis R."/>
            <person name="Huff M."/>
            <person name="Staton M."/>
            <person name="Klingeman W."/>
            <person name="Hadziabdic D."/>
        </authorList>
    </citation>
    <scope>NUCLEOTIDE SEQUENCE</scope>
    <source>
        <strain evidence="2">1262</strain>
    </source>
</reference>
<comment type="caution">
    <text evidence="2">The sequence shown here is derived from an EMBL/GenBank/DDBJ whole genome shotgun (WGS) entry which is preliminary data.</text>
</comment>
<dbReference type="InterPro" id="IPR001214">
    <property type="entry name" value="SET_dom"/>
</dbReference>
<dbReference type="PANTHER" id="PTHR12197">
    <property type="entry name" value="HISTONE-LYSINE N-METHYLTRANSFERASE SMYD"/>
    <property type="match status" value="1"/>
</dbReference>
<dbReference type="AlphaFoldDB" id="A0A9P4YQG1"/>
<dbReference type="InterPro" id="IPR046341">
    <property type="entry name" value="SET_dom_sf"/>
</dbReference>
<dbReference type="CDD" id="cd20071">
    <property type="entry name" value="SET_SMYD"/>
    <property type="match status" value="1"/>
</dbReference>
<dbReference type="RefSeq" id="XP_035318485.1">
    <property type="nucleotide sequence ID" value="XM_035465497.1"/>
</dbReference>
<accession>A0A9P4YQG1</accession>
<protein>
    <submittedName>
        <fullName evidence="2">SET domain</fullName>
    </submittedName>
</protein>
<feature type="domain" description="SET" evidence="1">
    <location>
        <begin position="104"/>
        <end position="203"/>
    </location>
</feature>
<dbReference type="GeneID" id="55969749"/>
<dbReference type="Gene3D" id="2.170.270.10">
    <property type="entry name" value="SET domain"/>
    <property type="match status" value="1"/>
</dbReference>
<proteinExistence type="predicted"/>
<evidence type="ECO:0000313" key="2">
    <source>
        <dbReference type="EMBL" id="KAF4119833.1"/>
    </source>
</evidence>
<dbReference type="PANTHER" id="PTHR12197:SF292">
    <property type="entry name" value="SET DOMAIN-CONTAINING PROTEIN"/>
    <property type="match status" value="1"/>
</dbReference>
<dbReference type="InterPro" id="IPR050869">
    <property type="entry name" value="H3K4_H4K5_MeTrfase"/>
</dbReference>
<evidence type="ECO:0000259" key="1">
    <source>
        <dbReference type="PROSITE" id="PS50280"/>
    </source>
</evidence>
<dbReference type="OrthoDB" id="1028014at2759"/>